<accession>D5QH21</accession>
<evidence type="ECO:0000313" key="2">
    <source>
        <dbReference type="Proteomes" id="UP000006468"/>
    </source>
</evidence>
<gene>
    <name evidence="1" type="ORF">GXY_12543</name>
</gene>
<evidence type="ECO:0000313" key="1">
    <source>
        <dbReference type="EMBL" id="EFG83614.1"/>
    </source>
</evidence>
<protein>
    <submittedName>
        <fullName evidence="1">Uncharacterized protein</fullName>
    </submittedName>
</protein>
<proteinExistence type="predicted"/>
<dbReference type="EMBL" id="ADTV01000047">
    <property type="protein sequence ID" value="EFG83614.1"/>
    <property type="molecule type" value="Genomic_DNA"/>
</dbReference>
<dbReference type="AlphaFoldDB" id="D5QH21"/>
<organism evidence="1 2">
    <name type="scientific">Novacetimonas hansenii ATCC 23769</name>
    <dbReference type="NCBI Taxonomy" id="714995"/>
    <lineage>
        <taxon>Bacteria</taxon>
        <taxon>Pseudomonadati</taxon>
        <taxon>Pseudomonadota</taxon>
        <taxon>Alphaproteobacteria</taxon>
        <taxon>Acetobacterales</taxon>
        <taxon>Acetobacteraceae</taxon>
        <taxon>Novacetimonas</taxon>
    </lineage>
</organism>
<sequence length="65" mass="7522">MPWPGNDPGLIALACVGSYSVRNLASRREKRVYPHDRHYRGHLPPCWWTGIYDRRITADISQKSV</sequence>
<comment type="caution">
    <text evidence="1">The sequence shown here is derived from an EMBL/GenBank/DDBJ whole genome shotgun (WGS) entry which is preliminary data.</text>
</comment>
<dbReference type="HOGENOM" id="CLU_2844119_0_0_5"/>
<name>D5QH21_NOVHA</name>
<dbReference type="Proteomes" id="UP000006468">
    <property type="component" value="Chromosome"/>
</dbReference>
<reference evidence="1 2" key="1">
    <citation type="journal article" date="2010" name="J. Bacteriol.">
        <title>Genome sequence of a cellulose-producing bacterium, Gluconacetobacter hansenii ATCC 23769.</title>
        <authorList>
            <person name="Iyer P.R."/>
            <person name="Geib S.M."/>
            <person name="Catchmark J."/>
            <person name="Kao T.H."/>
            <person name="Tien M."/>
        </authorList>
    </citation>
    <scope>NUCLEOTIDE SEQUENCE [LARGE SCALE GENOMIC DNA]</scope>
    <source>
        <strain evidence="1 2">ATCC 23769</strain>
    </source>
</reference>